<dbReference type="GO" id="GO:0005634">
    <property type="term" value="C:nucleus"/>
    <property type="evidence" value="ECO:0007669"/>
    <property type="project" value="UniProtKB-SubCell"/>
</dbReference>
<dbReference type="GO" id="GO:0051301">
    <property type="term" value="P:cell division"/>
    <property type="evidence" value="ECO:0007669"/>
    <property type="project" value="UniProtKB-KW"/>
</dbReference>
<evidence type="ECO:0000256" key="6">
    <source>
        <dbReference type="ARBA" id="ARBA00022838"/>
    </source>
</evidence>
<keyword evidence="6" id="KW-0995">Kinetochore</keyword>
<dbReference type="PANTHER" id="PTHR15459:SF3">
    <property type="entry name" value="POLYAMINE-MODULATED FACTOR 1"/>
    <property type="match status" value="1"/>
</dbReference>
<protein>
    <submittedName>
        <fullName evidence="10">Polyamine-modulated factor 1</fullName>
    </submittedName>
</protein>
<dbReference type="GO" id="GO:0000444">
    <property type="term" value="C:MIS12/MIND type complex"/>
    <property type="evidence" value="ECO:0007669"/>
    <property type="project" value="InterPro"/>
</dbReference>
<evidence type="ECO:0000256" key="4">
    <source>
        <dbReference type="ARBA" id="ARBA00022618"/>
    </source>
</evidence>
<evidence type="ECO:0000256" key="7">
    <source>
        <dbReference type="ARBA" id="ARBA00023242"/>
    </source>
</evidence>
<keyword evidence="5" id="KW-0498">Mitosis</keyword>
<dbReference type="Pfam" id="PF03980">
    <property type="entry name" value="Nnf1"/>
    <property type="match status" value="1"/>
</dbReference>
<evidence type="ECO:0000256" key="3">
    <source>
        <dbReference type="ARBA" id="ARBA00022454"/>
    </source>
</evidence>
<evidence type="ECO:0000256" key="2">
    <source>
        <dbReference type="ARBA" id="ARBA00004629"/>
    </source>
</evidence>
<dbReference type="PANTHER" id="PTHR15459">
    <property type="entry name" value="POLYAMINE-MODULATED FACTOR 1"/>
    <property type="match status" value="1"/>
</dbReference>
<proteinExistence type="predicted"/>
<keyword evidence="8" id="KW-0131">Cell cycle</keyword>
<evidence type="ECO:0000313" key="10">
    <source>
        <dbReference type="EMBL" id="KFO30632.1"/>
    </source>
</evidence>
<evidence type="ECO:0000256" key="5">
    <source>
        <dbReference type="ARBA" id="ARBA00022776"/>
    </source>
</evidence>
<keyword evidence="3" id="KW-0158">Chromosome</keyword>
<keyword evidence="11" id="KW-1185">Reference proteome</keyword>
<keyword evidence="9" id="KW-0137">Centromere</keyword>
<evidence type="ECO:0000256" key="9">
    <source>
        <dbReference type="ARBA" id="ARBA00023328"/>
    </source>
</evidence>
<gene>
    <name evidence="10" type="ORF">H920_08010</name>
</gene>
<evidence type="ECO:0000313" key="11">
    <source>
        <dbReference type="Proteomes" id="UP000028990"/>
    </source>
</evidence>
<evidence type="ECO:0000256" key="1">
    <source>
        <dbReference type="ARBA" id="ARBA00004123"/>
    </source>
</evidence>
<dbReference type="EMBL" id="KN122397">
    <property type="protein sequence ID" value="KFO30632.1"/>
    <property type="molecule type" value="Genomic_DNA"/>
</dbReference>
<dbReference type="Proteomes" id="UP000028990">
    <property type="component" value="Unassembled WGS sequence"/>
</dbReference>
<dbReference type="AlphaFoldDB" id="A0A091DHS6"/>
<keyword evidence="4" id="KW-0132">Cell division</keyword>
<evidence type="ECO:0000256" key="8">
    <source>
        <dbReference type="ARBA" id="ARBA00023306"/>
    </source>
</evidence>
<dbReference type="InterPro" id="IPR007128">
    <property type="entry name" value="PMF1/Nnf1"/>
</dbReference>
<comment type="subcellular location">
    <subcellularLocation>
        <location evidence="2">Chromosome</location>
        <location evidence="2">Centromere</location>
        <location evidence="2">Kinetochore</location>
    </subcellularLocation>
    <subcellularLocation>
        <location evidence="1">Nucleus</location>
    </subcellularLocation>
</comment>
<accession>A0A091DHS6</accession>
<organism evidence="10 11">
    <name type="scientific">Fukomys damarensis</name>
    <name type="common">Damaraland mole rat</name>
    <name type="synonym">Cryptomys damarensis</name>
    <dbReference type="NCBI Taxonomy" id="885580"/>
    <lineage>
        <taxon>Eukaryota</taxon>
        <taxon>Metazoa</taxon>
        <taxon>Chordata</taxon>
        <taxon>Craniata</taxon>
        <taxon>Vertebrata</taxon>
        <taxon>Euteleostomi</taxon>
        <taxon>Mammalia</taxon>
        <taxon>Eutheria</taxon>
        <taxon>Euarchontoglires</taxon>
        <taxon>Glires</taxon>
        <taxon>Rodentia</taxon>
        <taxon>Hystricomorpha</taxon>
        <taxon>Bathyergidae</taxon>
        <taxon>Fukomys</taxon>
    </lineage>
</organism>
<dbReference type="GO" id="GO:0007059">
    <property type="term" value="P:chromosome segregation"/>
    <property type="evidence" value="ECO:0007669"/>
    <property type="project" value="TreeGrafter"/>
</dbReference>
<reference evidence="10 11" key="1">
    <citation type="submission" date="2013-11" db="EMBL/GenBank/DDBJ databases">
        <title>The Damaraland mole rat (Fukomys damarensis) genome and evolution of African mole rats.</title>
        <authorList>
            <person name="Gladyshev V.N."/>
            <person name="Fang X."/>
        </authorList>
    </citation>
    <scope>NUCLEOTIDE SEQUENCE [LARGE SCALE GENOMIC DNA]</scope>
    <source>
        <tissue evidence="10">Liver</tissue>
    </source>
</reference>
<keyword evidence="7" id="KW-0539">Nucleus</keyword>
<sequence length="71" mass="8297">MTHQIHSKFVTQLQASIQKEISEIKEEGNLETVLNSLDKIVEDGRNHKELAWCPSWTPEKDLYRVLAPYFL</sequence>
<name>A0A091DHS6_FUKDA</name>